<dbReference type="InterPro" id="IPR036259">
    <property type="entry name" value="MFS_trans_sf"/>
</dbReference>
<evidence type="ECO:0000259" key="10">
    <source>
        <dbReference type="PROSITE" id="PS50850"/>
    </source>
</evidence>
<feature type="transmembrane region" description="Helical" evidence="9">
    <location>
        <begin position="296"/>
        <end position="313"/>
    </location>
</feature>
<keyword evidence="12" id="KW-1185">Reference proteome</keyword>
<evidence type="ECO:0000313" key="11">
    <source>
        <dbReference type="EMBL" id="QOR05335.1"/>
    </source>
</evidence>
<evidence type="ECO:0000256" key="1">
    <source>
        <dbReference type="ARBA" id="ARBA00004651"/>
    </source>
</evidence>
<dbReference type="EMBL" id="CP063091">
    <property type="protein sequence ID" value="QOR05335.1"/>
    <property type="molecule type" value="Genomic_DNA"/>
</dbReference>
<accession>A0ABX6U043</accession>
<feature type="transmembrane region" description="Helical" evidence="9">
    <location>
        <begin position="33"/>
        <end position="54"/>
    </location>
</feature>
<feature type="transmembrane region" description="Helical" evidence="9">
    <location>
        <begin position="116"/>
        <end position="141"/>
    </location>
</feature>
<dbReference type="InterPro" id="IPR000109">
    <property type="entry name" value="POT_fam"/>
</dbReference>
<feature type="transmembrane region" description="Helical" evidence="9">
    <location>
        <begin position="348"/>
        <end position="365"/>
    </location>
</feature>
<evidence type="ECO:0000313" key="12">
    <source>
        <dbReference type="Proteomes" id="UP000594874"/>
    </source>
</evidence>
<keyword evidence="3" id="KW-1003">Cell membrane</keyword>
<dbReference type="InterPro" id="IPR018456">
    <property type="entry name" value="PTR2_symporter_CS"/>
</dbReference>
<dbReference type="RefSeq" id="WP_027305713.1">
    <property type="nucleotide sequence ID" value="NZ_CP063091.1"/>
</dbReference>
<evidence type="ECO:0000256" key="2">
    <source>
        <dbReference type="ARBA" id="ARBA00022448"/>
    </source>
</evidence>
<dbReference type="InterPro" id="IPR005279">
    <property type="entry name" value="Dipep/tripep_permease"/>
</dbReference>
<evidence type="ECO:0000256" key="4">
    <source>
        <dbReference type="ARBA" id="ARBA00022692"/>
    </source>
</evidence>
<dbReference type="SUPFAM" id="SSF103473">
    <property type="entry name" value="MFS general substrate transporter"/>
    <property type="match status" value="1"/>
</dbReference>
<keyword evidence="2 8" id="KW-0813">Transport</keyword>
<name>A0ABX6U043_9BACT</name>
<feature type="transmembrane region" description="Helical" evidence="9">
    <location>
        <begin position="478"/>
        <end position="496"/>
    </location>
</feature>
<keyword evidence="6 9" id="KW-1133">Transmembrane helix</keyword>
<feature type="transmembrane region" description="Helical" evidence="9">
    <location>
        <begin position="153"/>
        <end position="175"/>
    </location>
</feature>
<evidence type="ECO:0000256" key="5">
    <source>
        <dbReference type="ARBA" id="ARBA00022856"/>
    </source>
</evidence>
<keyword evidence="5" id="KW-0653">Protein transport</keyword>
<dbReference type="PANTHER" id="PTHR23517">
    <property type="entry name" value="RESISTANCE PROTEIN MDTM, PUTATIVE-RELATED-RELATED"/>
    <property type="match status" value="1"/>
</dbReference>
<feature type="transmembrane region" description="Helical" evidence="9">
    <location>
        <begin position="230"/>
        <end position="248"/>
    </location>
</feature>
<evidence type="ECO:0000256" key="9">
    <source>
        <dbReference type="SAM" id="Phobius"/>
    </source>
</evidence>
<dbReference type="PROSITE" id="PS01023">
    <property type="entry name" value="PTR2_2"/>
    <property type="match status" value="1"/>
</dbReference>
<dbReference type="InterPro" id="IPR050171">
    <property type="entry name" value="MFS_Transporters"/>
</dbReference>
<dbReference type="InterPro" id="IPR020846">
    <property type="entry name" value="MFS_dom"/>
</dbReference>
<comment type="similarity">
    <text evidence="8">Belongs to the major facilitator superfamily. Proton-dependent oligopeptide transporter (POT/PTR) (TC 2.A.17) family.</text>
</comment>
<sequence>MLDTKNLDKAFLGHPKPLFSLSMLEVWERFSFYGIRPLLVLFMAAAINAGGLGIERENAAAIVGIFGGCLYLVTLPGGWFADNYLGQKNAILLGSIIIALGHLSIALSYFVSFMFFVGLILIVIGTGLFKPCASVIVGMLYKQDDVRRDSGFTIFYMGVNIGAFFAPLICGFLQVSYGWHFGFGAGGLGMLLAVLIFYFKTIADLKEYDDKIGLEQSWDKPQTKNKNIKFIFFSSLAFIIILILLAYILSKCGGAFDLNPVSLSKKMFFVILAFTGIYFLYLFFFSSLTPLEKKNLIVFMILFFAAAFFWSTFEQQPTSFNLFALDFTDRKIFDYEIPAVWFQSLNPLFIIIFAPLVALIWIFLAKHNLEISSITKFALGVLGAGISFMIMMFAAKNALANNEHSVSMLWIISSMWFLTMGELCLSPVGLSIMTKIAPNLIKNQVMGLWFVATALGNVIAGLMGGHVDIKQINSLPNLFEQCMWSLFILSIILFLIKKPIHKMLKKG</sequence>
<comment type="subcellular location">
    <subcellularLocation>
        <location evidence="1">Cell membrane</location>
        <topology evidence="1">Multi-pass membrane protein</topology>
    </subcellularLocation>
    <subcellularLocation>
        <location evidence="8">Membrane</location>
        <topology evidence="8">Multi-pass membrane protein</topology>
    </subcellularLocation>
</comment>
<feature type="transmembrane region" description="Helical" evidence="9">
    <location>
        <begin position="181"/>
        <end position="199"/>
    </location>
</feature>
<gene>
    <name evidence="11" type="ORF">A0071_08840</name>
</gene>
<keyword evidence="7 9" id="KW-0472">Membrane</keyword>
<proteinExistence type="inferred from homology"/>
<dbReference type="Pfam" id="PF00854">
    <property type="entry name" value="PTR2"/>
    <property type="match status" value="1"/>
</dbReference>
<feature type="domain" description="Major facilitator superfamily (MFS) profile" evidence="10">
    <location>
        <begin position="1"/>
        <end position="502"/>
    </location>
</feature>
<evidence type="ECO:0000256" key="3">
    <source>
        <dbReference type="ARBA" id="ARBA00022475"/>
    </source>
</evidence>
<feature type="transmembrane region" description="Helical" evidence="9">
    <location>
        <begin position="60"/>
        <end position="81"/>
    </location>
</feature>
<feature type="transmembrane region" description="Helical" evidence="9">
    <location>
        <begin position="90"/>
        <end position="110"/>
    </location>
</feature>
<evidence type="ECO:0000256" key="8">
    <source>
        <dbReference type="RuleBase" id="RU003755"/>
    </source>
</evidence>
<evidence type="ECO:0000256" key="6">
    <source>
        <dbReference type="ARBA" id="ARBA00022989"/>
    </source>
</evidence>
<protein>
    <submittedName>
        <fullName evidence="11">Peptide MFS transporter</fullName>
    </submittedName>
</protein>
<keyword evidence="5" id="KW-0571">Peptide transport</keyword>
<dbReference type="CDD" id="cd17346">
    <property type="entry name" value="MFS_DtpA_like"/>
    <property type="match status" value="1"/>
</dbReference>
<feature type="transmembrane region" description="Helical" evidence="9">
    <location>
        <begin position="407"/>
        <end position="433"/>
    </location>
</feature>
<feature type="transmembrane region" description="Helical" evidence="9">
    <location>
        <begin position="377"/>
        <end position="395"/>
    </location>
</feature>
<dbReference type="PANTHER" id="PTHR23517:SF15">
    <property type="entry name" value="PROTON-DEPENDENT OLIGOPEPTIDE FAMILY TRANSPORT PROTEIN"/>
    <property type="match status" value="1"/>
</dbReference>
<keyword evidence="4 8" id="KW-0812">Transmembrane</keyword>
<feature type="transmembrane region" description="Helical" evidence="9">
    <location>
        <begin position="268"/>
        <end position="284"/>
    </location>
</feature>
<dbReference type="Proteomes" id="UP000594874">
    <property type="component" value="Chromosome"/>
</dbReference>
<dbReference type="Gene3D" id="1.20.1250.20">
    <property type="entry name" value="MFS general substrate transporter like domains"/>
    <property type="match status" value="1"/>
</dbReference>
<dbReference type="NCBIfam" id="TIGR00924">
    <property type="entry name" value="yjdL_sub1_fam"/>
    <property type="match status" value="1"/>
</dbReference>
<evidence type="ECO:0000256" key="7">
    <source>
        <dbReference type="ARBA" id="ARBA00023136"/>
    </source>
</evidence>
<reference evidence="11 12" key="1">
    <citation type="submission" date="2020-10" db="EMBL/GenBank/DDBJ databases">
        <title>Campylobacter and Helicobacter PacBio genomes.</title>
        <authorList>
            <person name="Lane C."/>
        </authorList>
    </citation>
    <scope>NUCLEOTIDE SEQUENCE [LARGE SCALE GENOMIC DNA]</scope>
    <source>
        <strain evidence="11 12">2010D-8469</strain>
    </source>
</reference>
<feature type="transmembrane region" description="Helical" evidence="9">
    <location>
        <begin position="445"/>
        <end position="466"/>
    </location>
</feature>
<organism evidence="11 12">
    <name type="scientific">Campylobacter cuniculorum</name>
    <dbReference type="NCBI Taxonomy" id="374106"/>
    <lineage>
        <taxon>Bacteria</taxon>
        <taxon>Pseudomonadati</taxon>
        <taxon>Campylobacterota</taxon>
        <taxon>Epsilonproteobacteria</taxon>
        <taxon>Campylobacterales</taxon>
        <taxon>Campylobacteraceae</taxon>
        <taxon>Campylobacter</taxon>
    </lineage>
</organism>
<dbReference type="PROSITE" id="PS50850">
    <property type="entry name" value="MFS"/>
    <property type="match status" value="1"/>
</dbReference>